<feature type="transmembrane region" description="Helical" evidence="8">
    <location>
        <begin position="105"/>
        <end position="126"/>
    </location>
</feature>
<dbReference type="PANTHER" id="PTHR33452">
    <property type="entry name" value="OXIDOREDUCTASE CATD-RELATED"/>
    <property type="match status" value="1"/>
</dbReference>
<comment type="subcellular location">
    <subcellularLocation>
        <location evidence="1">Cell membrane</location>
        <topology evidence="1">Multi-pass membrane protein</topology>
    </subcellularLocation>
</comment>
<evidence type="ECO:0000256" key="4">
    <source>
        <dbReference type="ARBA" id="ARBA00022692"/>
    </source>
</evidence>
<accession>A0ABT4SIB3</accession>
<feature type="compositionally biased region" description="Basic and acidic residues" evidence="7">
    <location>
        <begin position="183"/>
        <end position="202"/>
    </location>
</feature>
<reference evidence="9" key="1">
    <citation type="submission" date="2022-11" db="EMBL/GenBank/DDBJ databases">
        <title>Nonomuraea corallina sp. nov., a new species of the genus Nonomuraea isolated from sea side sediment in Thai sea.</title>
        <authorList>
            <person name="Ngamcharungchit C."/>
            <person name="Matsumoto A."/>
            <person name="Suriyachadkun C."/>
            <person name="Panbangred W."/>
            <person name="Inahashi Y."/>
            <person name="Intra B."/>
        </authorList>
    </citation>
    <scope>NUCLEOTIDE SEQUENCE</scope>
    <source>
        <strain evidence="9">MCN248</strain>
    </source>
</reference>
<dbReference type="EMBL" id="JAPNNL010000130">
    <property type="protein sequence ID" value="MDA0636957.1"/>
    <property type="molecule type" value="Genomic_DNA"/>
</dbReference>
<dbReference type="Pfam" id="PF07681">
    <property type="entry name" value="DoxX"/>
    <property type="match status" value="1"/>
</dbReference>
<comment type="similarity">
    <text evidence="2">Belongs to the DoxX family.</text>
</comment>
<evidence type="ECO:0000256" key="6">
    <source>
        <dbReference type="ARBA" id="ARBA00023136"/>
    </source>
</evidence>
<evidence type="ECO:0000313" key="9">
    <source>
        <dbReference type="EMBL" id="MDA0636957.1"/>
    </source>
</evidence>
<dbReference type="InterPro" id="IPR032808">
    <property type="entry name" value="DoxX"/>
</dbReference>
<evidence type="ECO:0000313" key="10">
    <source>
        <dbReference type="Proteomes" id="UP001144036"/>
    </source>
</evidence>
<keyword evidence="4 8" id="KW-0812">Transmembrane</keyword>
<evidence type="ECO:0000256" key="1">
    <source>
        <dbReference type="ARBA" id="ARBA00004651"/>
    </source>
</evidence>
<evidence type="ECO:0000256" key="7">
    <source>
        <dbReference type="SAM" id="MobiDB-lite"/>
    </source>
</evidence>
<dbReference type="RefSeq" id="WP_270157856.1">
    <property type="nucleotide sequence ID" value="NZ_JAPNNL010000130.1"/>
</dbReference>
<proteinExistence type="inferred from homology"/>
<sequence length="208" mass="21685">MKKISFDVAALIARVVIGVIFVAHGLQKWTQGLAATGAGFAEIGVPLPQVAAAFATMVEMIGGVLLILGLGVRIVALLLLVDMVGAVLFAHAQSGLFVQDGGWEFAATLGAACLLLLATGGGRVGLDGLINASFRRRRTAAHVEDTVPAATADRPVADVPRTRPPVGDDTPTRPVEGGSRAGGLDDRDMRDVDRLLSDEPAQHKPPKR</sequence>
<dbReference type="Proteomes" id="UP001144036">
    <property type="component" value="Unassembled WGS sequence"/>
</dbReference>
<keyword evidence="6 8" id="KW-0472">Membrane</keyword>
<evidence type="ECO:0000256" key="5">
    <source>
        <dbReference type="ARBA" id="ARBA00022989"/>
    </source>
</evidence>
<protein>
    <submittedName>
        <fullName evidence="9">DoxX family protein</fullName>
    </submittedName>
</protein>
<keyword evidence="10" id="KW-1185">Reference proteome</keyword>
<keyword evidence="3" id="KW-1003">Cell membrane</keyword>
<feature type="transmembrane region" description="Helical" evidence="8">
    <location>
        <begin position="47"/>
        <end position="68"/>
    </location>
</feature>
<feature type="region of interest" description="Disordered" evidence="7">
    <location>
        <begin position="143"/>
        <end position="208"/>
    </location>
</feature>
<organism evidence="9 10">
    <name type="scientific">Nonomuraea corallina</name>
    <dbReference type="NCBI Taxonomy" id="2989783"/>
    <lineage>
        <taxon>Bacteria</taxon>
        <taxon>Bacillati</taxon>
        <taxon>Actinomycetota</taxon>
        <taxon>Actinomycetes</taxon>
        <taxon>Streptosporangiales</taxon>
        <taxon>Streptosporangiaceae</taxon>
        <taxon>Nonomuraea</taxon>
    </lineage>
</organism>
<keyword evidence="5 8" id="KW-1133">Transmembrane helix</keyword>
<comment type="caution">
    <text evidence="9">The sequence shown here is derived from an EMBL/GenBank/DDBJ whole genome shotgun (WGS) entry which is preliminary data.</text>
</comment>
<name>A0ABT4SIB3_9ACTN</name>
<dbReference type="PANTHER" id="PTHR33452:SF1">
    <property type="entry name" value="INNER MEMBRANE PROTEIN YPHA-RELATED"/>
    <property type="match status" value="1"/>
</dbReference>
<evidence type="ECO:0000256" key="8">
    <source>
        <dbReference type="SAM" id="Phobius"/>
    </source>
</evidence>
<feature type="transmembrane region" description="Helical" evidence="8">
    <location>
        <begin position="75"/>
        <end position="93"/>
    </location>
</feature>
<dbReference type="InterPro" id="IPR051907">
    <property type="entry name" value="DoxX-like_oxidoreductase"/>
</dbReference>
<evidence type="ECO:0000256" key="2">
    <source>
        <dbReference type="ARBA" id="ARBA00006679"/>
    </source>
</evidence>
<evidence type="ECO:0000256" key="3">
    <source>
        <dbReference type="ARBA" id="ARBA00022475"/>
    </source>
</evidence>
<feature type="transmembrane region" description="Helical" evidence="8">
    <location>
        <begin position="7"/>
        <end position="27"/>
    </location>
</feature>
<gene>
    <name evidence="9" type="ORF">OUY22_26415</name>
</gene>